<gene>
    <name evidence="2" type="ORF">C2L71_10040</name>
</gene>
<evidence type="ECO:0000256" key="1">
    <source>
        <dbReference type="ARBA" id="ARBA00023121"/>
    </source>
</evidence>
<dbReference type="PANTHER" id="PTHR33434:SF2">
    <property type="entry name" value="FATTY ACID-BINDING PROTEIN TM_1468"/>
    <property type="match status" value="1"/>
</dbReference>
<proteinExistence type="predicted"/>
<dbReference type="PROSITE" id="PS51482">
    <property type="entry name" value="DEGV"/>
    <property type="match status" value="1"/>
</dbReference>
<dbReference type="RefSeq" id="WP_103265626.1">
    <property type="nucleotide sequence ID" value="NZ_CABMLE010000014.1"/>
</dbReference>
<dbReference type="Pfam" id="PF02645">
    <property type="entry name" value="DegV"/>
    <property type="match status" value="1"/>
</dbReference>
<dbReference type="InterPro" id="IPR050270">
    <property type="entry name" value="DegV_domain_contain"/>
</dbReference>
<dbReference type="InterPro" id="IPR003797">
    <property type="entry name" value="DegV"/>
</dbReference>
<dbReference type="GO" id="GO:0008289">
    <property type="term" value="F:lipid binding"/>
    <property type="evidence" value="ECO:0007669"/>
    <property type="project" value="UniProtKB-KW"/>
</dbReference>
<reference evidence="3" key="1">
    <citation type="submission" date="2018-01" db="EMBL/GenBank/DDBJ databases">
        <title>Rubneribacter badeniensis gen. nov., sp. nov., and Colonibacter rubneri, gen. nov., sp. nov., WGS of new members of the Eggerthellaceae.</title>
        <authorList>
            <person name="Danylec N."/>
            <person name="Stoll D.A."/>
            <person name="Doetsch A."/>
            <person name="Kulling S.E."/>
            <person name="Huch M."/>
        </authorList>
    </citation>
    <scope>NUCLEOTIDE SEQUENCE [LARGE SCALE GENOMIC DNA]</scope>
    <source>
        <strain evidence="3">ResAG-96</strain>
    </source>
</reference>
<dbReference type="Gene3D" id="3.40.50.10170">
    <property type="match status" value="1"/>
</dbReference>
<dbReference type="SUPFAM" id="SSF82549">
    <property type="entry name" value="DAK1/DegV-like"/>
    <property type="match status" value="1"/>
</dbReference>
<dbReference type="OrthoDB" id="9760324at2"/>
<comment type="caution">
    <text evidence="2">The sequence shown here is derived from an EMBL/GenBank/DDBJ whole genome shotgun (WGS) entry which is preliminary data.</text>
</comment>
<organism evidence="2 3">
    <name type="scientific">Enteroscipio rubneri</name>
    <dbReference type="NCBI Taxonomy" id="2070686"/>
    <lineage>
        <taxon>Bacteria</taxon>
        <taxon>Bacillati</taxon>
        <taxon>Actinomycetota</taxon>
        <taxon>Coriobacteriia</taxon>
        <taxon>Eggerthellales</taxon>
        <taxon>Eggerthellaceae</taxon>
        <taxon>Enteroscipio</taxon>
    </lineage>
</organism>
<dbReference type="Proteomes" id="UP000236197">
    <property type="component" value="Unassembled WGS sequence"/>
</dbReference>
<dbReference type="AlphaFoldDB" id="A0A2K2U9Y5"/>
<evidence type="ECO:0000313" key="2">
    <source>
        <dbReference type="EMBL" id="PNV66990.1"/>
    </source>
</evidence>
<keyword evidence="1" id="KW-0446">Lipid-binding</keyword>
<dbReference type="PANTHER" id="PTHR33434">
    <property type="entry name" value="DEGV DOMAIN-CONTAINING PROTEIN DR_1986-RELATED"/>
    <property type="match status" value="1"/>
</dbReference>
<dbReference type="Gene3D" id="3.30.1180.10">
    <property type="match status" value="1"/>
</dbReference>
<keyword evidence="3" id="KW-1185">Reference proteome</keyword>
<accession>A0A2K2U9Y5</accession>
<dbReference type="InterPro" id="IPR043168">
    <property type="entry name" value="DegV_C"/>
</dbReference>
<sequence>MIKIITDSVASIPADEARDAGIEIVTLYVNRDGVEYADAAMDLDAFYADIYDMVDDIPTSSQPSQLVLEELFEDAAEAGDEVLGIFISSGLSGAYEGAVRAARAVKARNLDFSYAIIDSSSCGYDEAWPVFDAVRARGEGADLAGCTAAALEGMQATRFLFTPETLTFLQKGGRIGNAAALLGNLIQLAPVLTVSDGKATTFAKVRTRKKALDKIVATFKKDVEEHGLKHVVVHYIGDRTPAVAWAHEVVEPLIGRSVGVLPVSPVIGLHVGPAVGIAYECASALAGKLNGPVHARVSAS</sequence>
<protein>
    <submittedName>
        <fullName evidence="2">DegV family protein</fullName>
    </submittedName>
</protein>
<evidence type="ECO:0000313" key="3">
    <source>
        <dbReference type="Proteomes" id="UP000236197"/>
    </source>
</evidence>
<dbReference type="EMBL" id="PPEK01000014">
    <property type="protein sequence ID" value="PNV66990.1"/>
    <property type="molecule type" value="Genomic_DNA"/>
</dbReference>
<dbReference type="NCBIfam" id="TIGR00762">
    <property type="entry name" value="DegV"/>
    <property type="match status" value="1"/>
</dbReference>
<name>A0A2K2U9Y5_9ACTN</name>